<dbReference type="Pfam" id="PF01979">
    <property type="entry name" value="Amidohydro_1"/>
    <property type="match status" value="1"/>
</dbReference>
<dbReference type="GO" id="GO:0016810">
    <property type="term" value="F:hydrolase activity, acting on carbon-nitrogen (but not peptide) bonds"/>
    <property type="evidence" value="ECO:0007669"/>
    <property type="project" value="InterPro"/>
</dbReference>
<dbReference type="InterPro" id="IPR050287">
    <property type="entry name" value="MTA/SAH_deaminase"/>
</dbReference>
<dbReference type="RefSeq" id="WP_084225340.1">
    <property type="nucleotide sequence ID" value="NZ_CADFGF010000008.1"/>
</dbReference>
<dbReference type="InterPro" id="IPR006680">
    <property type="entry name" value="Amidohydro-rel"/>
</dbReference>
<reference evidence="4" key="2">
    <citation type="submission" date="2020-04" db="EMBL/GenBank/DDBJ databases">
        <authorList>
            <person name="Alexandrino P."/>
            <person name="Mendonca T."/>
            <person name="Guaman L."/>
            <person name="Cherix J."/>
            <person name="Lozano-Sakalauskas G."/>
            <person name="Fujita A."/>
            <person name="Filho E.R."/>
            <person name="Long P."/>
            <person name="Padilla G."/>
            <person name="Taciro M.K."/>
            <person name="Gomez J.G."/>
            <person name="Silva L.F."/>
            <person name="Torres M."/>
        </authorList>
    </citation>
    <scope>NUCLEOTIDE SEQUENCE</scope>
    <source>
        <strain evidence="4">LMG 19450</strain>
    </source>
</reference>
<evidence type="ECO:0000313" key="5">
    <source>
        <dbReference type="Proteomes" id="UP000030460"/>
    </source>
</evidence>
<dbReference type="Proteomes" id="UP000030460">
    <property type="component" value="Unassembled WGS sequence"/>
</dbReference>
<accession>A0A8T6ZGE9</accession>
<dbReference type="EMBL" id="JTDB02000004">
    <property type="protein sequence ID" value="NLP62699.1"/>
    <property type="molecule type" value="Genomic_DNA"/>
</dbReference>
<keyword evidence="5" id="KW-1185">Reference proteome</keyword>
<protein>
    <submittedName>
        <fullName evidence="4">Amidohydrolase family protein</fullName>
    </submittedName>
</protein>
<evidence type="ECO:0000259" key="3">
    <source>
        <dbReference type="Pfam" id="PF01979"/>
    </source>
</evidence>
<dbReference type="SUPFAM" id="SSF51556">
    <property type="entry name" value="Metallo-dependent hydrolases"/>
    <property type="match status" value="1"/>
</dbReference>
<evidence type="ECO:0000313" key="4">
    <source>
        <dbReference type="EMBL" id="NLP62699.1"/>
    </source>
</evidence>
<dbReference type="AlphaFoldDB" id="A0A8T6ZGE9"/>
<dbReference type="Gene3D" id="2.30.40.10">
    <property type="entry name" value="Urease, subunit C, domain 1"/>
    <property type="match status" value="1"/>
</dbReference>
<dbReference type="InterPro" id="IPR011059">
    <property type="entry name" value="Metal-dep_hydrolase_composite"/>
</dbReference>
<dbReference type="SUPFAM" id="SSF51338">
    <property type="entry name" value="Composite domain of metallo-dependent hydrolases"/>
    <property type="match status" value="1"/>
</dbReference>
<keyword evidence="2" id="KW-0378">Hydrolase</keyword>
<proteinExistence type="inferred from homology"/>
<dbReference type="InterPro" id="IPR032466">
    <property type="entry name" value="Metal_Hydrolase"/>
</dbReference>
<feature type="domain" description="Amidohydrolase-related" evidence="3">
    <location>
        <begin position="75"/>
        <end position="426"/>
    </location>
</feature>
<name>A0A8T6ZGE9_9BURK</name>
<dbReference type="OrthoDB" id="9807210at2"/>
<evidence type="ECO:0000256" key="2">
    <source>
        <dbReference type="ARBA" id="ARBA00022801"/>
    </source>
</evidence>
<comment type="similarity">
    <text evidence="1">Belongs to the metallo-dependent hydrolases superfamily. ATZ/TRZ family.</text>
</comment>
<reference evidence="4" key="1">
    <citation type="journal article" date="2015" name="Genome Announc.">
        <title>Draft Genome Sequence of the Polyhydroxyalkanoate-Producing Bacterium Burkholderia sacchari LMG 19450 Isolated from Brazilian Sugarcane Plantation Soil.</title>
        <authorList>
            <person name="Alexandrino P.M."/>
            <person name="Mendonca T.T."/>
            <person name="Guaman Bautista L.P."/>
            <person name="Cherix J."/>
            <person name="Lozano-Sakalauskas G.C."/>
            <person name="Fujita A."/>
            <person name="Ramos Filho E."/>
            <person name="Long P."/>
            <person name="Padilla G."/>
            <person name="Taciro M.K."/>
            <person name="Gomez J.G."/>
            <person name="Silva L.F."/>
        </authorList>
    </citation>
    <scope>NUCLEOTIDE SEQUENCE</scope>
    <source>
        <strain evidence="4">LMG 19450</strain>
    </source>
</reference>
<organism evidence="4 5">
    <name type="scientific">Paraburkholderia sacchari</name>
    <dbReference type="NCBI Taxonomy" id="159450"/>
    <lineage>
        <taxon>Bacteria</taxon>
        <taxon>Pseudomonadati</taxon>
        <taxon>Pseudomonadota</taxon>
        <taxon>Betaproteobacteria</taxon>
        <taxon>Burkholderiales</taxon>
        <taxon>Burkholderiaceae</taxon>
        <taxon>Paraburkholderia</taxon>
    </lineage>
</organism>
<dbReference type="Gene3D" id="3.20.20.140">
    <property type="entry name" value="Metal-dependent hydrolases"/>
    <property type="match status" value="1"/>
</dbReference>
<evidence type="ECO:0000256" key="1">
    <source>
        <dbReference type="ARBA" id="ARBA00006745"/>
    </source>
</evidence>
<dbReference type="PANTHER" id="PTHR43794:SF11">
    <property type="entry name" value="AMIDOHYDROLASE-RELATED DOMAIN-CONTAINING PROTEIN"/>
    <property type="match status" value="1"/>
</dbReference>
<dbReference type="PANTHER" id="PTHR43794">
    <property type="entry name" value="AMINOHYDROLASE SSNA-RELATED"/>
    <property type="match status" value="1"/>
</dbReference>
<comment type="caution">
    <text evidence="4">The sequence shown here is derived from an EMBL/GenBank/DDBJ whole genome shotgun (WGS) entry which is preliminary data.</text>
</comment>
<sequence>MQTRSTAASPCSLSRTELCADELLLLPETLLLAEGPVREHAVVVANGRFRDIGHADELVARYPLLTPLALPGKLLMPGFVDAHHHLTQSFGKALAFGEPSEIYRRIWVPLENCLDENLLYLSTRLAALEALRGGFTTVCDAGTRSDSDISTIAAATQEVGVRCVLGKICNDMGDHIDARERGAIVARAQAHLGHWSGHALVHPSLAISVPEAGSDGMLQTVAAMCAEAGAVFQTHANEHLASVERSIVARKMRPIEHLHHAGALGPQTLIAHATLVTPSELNLLRDTGAAVSYNPVASSWKGNAVAPALQMAALGIRFGLGTDGTRSDAFRLLDAAETAQRFAFGLATGDSSCGAGKLWLDHALRGGADAVRLGALTGEIAPGKAADFLLVDLDVPEMRPSWELEWELVRLANRSQIDAVFVAGRLRLWHGWPIDWDARALLREVDEAAAAVVALAPIKRVHAAPLSINPVTPDTPTVCGATQAQSATQTLSPLVSSS</sequence>
<gene>
    <name evidence="4" type="ORF">NH14_016300</name>
</gene>